<dbReference type="Proteomes" id="UP001271007">
    <property type="component" value="Unassembled WGS sequence"/>
</dbReference>
<dbReference type="GO" id="GO:0005737">
    <property type="term" value="C:cytoplasm"/>
    <property type="evidence" value="ECO:0007669"/>
    <property type="project" value="TreeGrafter"/>
</dbReference>
<sequence length="499" mass="56100">METHNPTSTDSHTIIFLHGRGSTAEVFNSELFESQASTSRYLPQIFPHVKWVFPTADLIPSAHFSSAYSQWFEMHSTEDPHEREDEQDYEPAIWKLIAVIQQEAAIVGHQNVVLAGISQGAAIGLRALLRYGRKLGGFIGLCTWGARFADMERYSSALATPMFFGHNQDDQTIATKFGEEVHDNLKLWSTGWGTEVRWRAYPDGGHWIREPECISGYSLHEPKSLHANVGGAVDDLVGFLRENLRMGPYAADPRTNRFGTNVRYSARVMGLSPSARTPLPVATTLSPPIPTTFPSATDLFPPVTDTVPSTVTYFPTSNVRADPMVTSRDILARRDSRIQSQPPCICDPGRENYAPLRLPSDHVHGDRLIQRTQRSRRHQAIISSAICPVHPTSPAPALTRRPRRRRDGNAEVLYGTERQLAPVLAAVESRLRRERPRTTNPGGDFEIYYDPEGLMGDLQQDAEDLREWQEECAENVERLRDARMEARFGPPNRRVGQLR</sequence>
<accession>A0AAJ0DCE2</accession>
<dbReference type="SUPFAM" id="SSF53474">
    <property type="entry name" value="alpha/beta-Hydrolases"/>
    <property type="match status" value="1"/>
</dbReference>
<dbReference type="PANTHER" id="PTHR10655">
    <property type="entry name" value="LYSOPHOSPHOLIPASE-RELATED"/>
    <property type="match status" value="1"/>
</dbReference>
<reference evidence="3" key="1">
    <citation type="submission" date="2023-04" db="EMBL/GenBank/DDBJ databases">
        <title>Black Yeasts Isolated from many extreme environments.</title>
        <authorList>
            <person name="Coleine C."/>
            <person name="Stajich J.E."/>
            <person name="Selbmann L."/>
        </authorList>
    </citation>
    <scope>NUCLEOTIDE SEQUENCE</scope>
    <source>
        <strain evidence="3">CCFEE 5312</strain>
    </source>
</reference>
<gene>
    <name evidence="3" type="ORF">LTR09_007404</name>
</gene>
<protein>
    <recommendedName>
        <fullName evidence="2">Phospholipase/carboxylesterase/thioesterase domain-containing protein</fullName>
    </recommendedName>
</protein>
<dbReference type="GO" id="GO:0008474">
    <property type="term" value="F:palmitoyl-(protein) hydrolase activity"/>
    <property type="evidence" value="ECO:0007669"/>
    <property type="project" value="TreeGrafter"/>
</dbReference>
<dbReference type="EMBL" id="JAWDJX010000026">
    <property type="protein sequence ID" value="KAK3051381.1"/>
    <property type="molecule type" value="Genomic_DNA"/>
</dbReference>
<dbReference type="PANTHER" id="PTHR10655:SF63">
    <property type="entry name" value="PHOSPHOLIPASE_CARBOXYLESTERASE_THIOESTERASE DOMAIN-CONTAINING PROTEIN"/>
    <property type="match status" value="1"/>
</dbReference>
<evidence type="ECO:0000256" key="1">
    <source>
        <dbReference type="ARBA" id="ARBA00006499"/>
    </source>
</evidence>
<comment type="caution">
    <text evidence="3">The sequence shown here is derived from an EMBL/GenBank/DDBJ whole genome shotgun (WGS) entry which is preliminary data.</text>
</comment>
<evidence type="ECO:0000313" key="3">
    <source>
        <dbReference type="EMBL" id="KAK3051381.1"/>
    </source>
</evidence>
<feature type="domain" description="Phospholipase/carboxylesterase/thioesterase" evidence="2">
    <location>
        <begin position="3"/>
        <end position="209"/>
    </location>
</feature>
<dbReference type="AlphaFoldDB" id="A0AAJ0DCE2"/>
<dbReference type="GO" id="GO:0052689">
    <property type="term" value="F:carboxylic ester hydrolase activity"/>
    <property type="evidence" value="ECO:0007669"/>
    <property type="project" value="TreeGrafter"/>
</dbReference>
<dbReference type="InterPro" id="IPR050565">
    <property type="entry name" value="LYPA1-2/EST-like"/>
</dbReference>
<dbReference type="Gene3D" id="3.40.50.1820">
    <property type="entry name" value="alpha/beta hydrolase"/>
    <property type="match status" value="1"/>
</dbReference>
<organism evidence="3 4">
    <name type="scientific">Extremus antarcticus</name>
    <dbReference type="NCBI Taxonomy" id="702011"/>
    <lineage>
        <taxon>Eukaryota</taxon>
        <taxon>Fungi</taxon>
        <taxon>Dikarya</taxon>
        <taxon>Ascomycota</taxon>
        <taxon>Pezizomycotina</taxon>
        <taxon>Dothideomycetes</taxon>
        <taxon>Dothideomycetidae</taxon>
        <taxon>Mycosphaerellales</taxon>
        <taxon>Extremaceae</taxon>
        <taxon>Extremus</taxon>
    </lineage>
</organism>
<evidence type="ECO:0000259" key="2">
    <source>
        <dbReference type="Pfam" id="PF02230"/>
    </source>
</evidence>
<dbReference type="InterPro" id="IPR003140">
    <property type="entry name" value="PLipase/COase/thioEstase"/>
</dbReference>
<dbReference type="InterPro" id="IPR029058">
    <property type="entry name" value="AB_hydrolase_fold"/>
</dbReference>
<evidence type="ECO:0000313" key="4">
    <source>
        <dbReference type="Proteomes" id="UP001271007"/>
    </source>
</evidence>
<proteinExistence type="inferred from homology"/>
<dbReference type="Pfam" id="PF02230">
    <property type="entry name" value="Abhydrolase_2"/>
    <property type="match status" value="1"/>
</dbReference>
<name>A0AAJ0DCE2_9PEZI</name>
<keyword evidence="4" id="KW-1185">Reference proteome</keyword>
<comment type="similarity">
    <text evidence="1">Belongs to the AB hydrolase superfamily. AB hydrolase 2 family.</text>
</comment>